<name>A0A229WVY3_9EURO</name>
<feature type="region of interest" description="Disordered" evidence="1">
    <location>
        <begin position="598"/>
        <end position="618"/>
    </location>
</feature>
<dbReference type="InterPro" id="IPR021709">
    <property type="entry name" value="DUF3292"/>
</dbReference>
<evidence type="ECO:0000256" key="2">
    <source>
        <dbReference type="SAM" id="Phobius"/>
    </source>
</evidence>
<feature type="region of interest" description="Disordered" evidence="1">
    <location>
        <begin position="1013"/>
        <end position="1042"/>
    </location>
</feature>
<feature type="compositionally biased region" description="Basic and acidic residues" evidence="1">
    <location>
        <begin position="598"/>
        <end position="607"/>
    </location>
</feature>
<dbReference type="Pfam" id="PF11696">
    <property type="entry name" value="DUF3292"/>
    <property type="match status" value="1"/>
</dbReference>
<dbReference type="PROSITE" id="PS50181">
    <property type="entry name" value="FBOX"/>
    <property type="match status" value="1"/>
</dbReference>
<keyword evidence="2" id="KW-0812">Transmembrane</keyword>
<evidence type="ECO:0000313" key="5">
    <source>
        <dbReference type="Proteomes" id="UP000215289"/>
    </source>
</evidence>
<feature type="domain" description="F-box" evidence="3">
    <location>
        <begin position="1"/>
        <end position="44"/>
    </location>
</feature>
<feature type="region of interest" description="Disordered" evidence="1">
    <location>
        <begin position="767"/>
        <end position="797"/>
    </location>
</feature>
<feature type="compositionally biased region" description="Polar residues" evidence="1">
    <location>
        <begin position="767"/>
        <end position="776"/>
    </location>
</feature>
<dbReference type="CDD" id="cd09917">
    <property type="entry name" value="F-box_SF"/>
    <property type="match status" value="1"/>
</dbReference>
<evidence type="ECO:0000256" key="1">
    <source>
        <dbReference type="SAM" id="MobiDB-lite"/>
    </source>
</evidence>
<dbReference type="Proteomes" id="UP000215289">
    <property type="component" value="Unassembled WGS sequence"/>
</dbReference>
<keyword evidence="5" id="KW-1185">Reference proteome</keyword>
<dbReference type="PANTHER" id="PTHR38694:SF2">
    <property type="match status" value="1"/>
</dbReference>
<organism evidence="4 5">
    <name type="scientific">Aspergillus turcosus</name>
    <dbReference type="NCBI Taxonomy" id="1245748"/>
    <lineage>
        <taxon>Eukaryota</taxon>
        <taxon>Fungi</taxon>
        <taxon>Dikarya</taxon>
        <taxon>Ascomycota</taxon>
        <taxon>Pezizomycotina</taxon>
        <taxon>Eurotiomycetes</taxon>
        <taxon>Eurotiomycetidae</taxon>
        <taxon>Eurotiales</taxon>
        <taxon>Aspergillaceae</taxon>
        <taxon>Aspergillus</taxon>
        <taxon>Aspergillus subgen. Fumigati</taxon>
    </lineage>
</organism>
<keyword evidence="2" id="KW-1133">Transmembrane helix</keyword>
<reference evidence="4 5" key="1">
    <citation type="submission" date="2018-08" db="EMBL/GenBank/DDBJ databases">
        <title>Draft genome sequences of two Aspergillus turcosus clinical strains isolated from bronchoalveolar lavage fluid: one azole-susceptible and the other azole-resistant.</title>
        <authorList>
            <person name="Parent-Michaud M."/>
            <person name="Dufresne P.J."/>
            <person name="Fournier E."/>
            <person name="Martineau C."/>
            <person name="Moreira S."/>
            <person name="Perkins V."/>
            <person name="De Repentigny L."/>
            <person name="Dufresne S.F."/>
        </authorList>
    </citation>
    <scope>NUCLEOTIDE SEQUENCE [LARGE SCALE GENOMIC DNA]</scope>
    <source>
        <strain evidence="4">HMR AF 1038</strain>
    </source>
</reference>
<accession>A0A229WVY3</accession>
<gene>
    <name evidence="4" type="ORF">CFD26_103708</name>
</gene>
<dbReference type="Gene3D" id="3.80.10.10">
    <property type="entry name" value="Ribonuclease Inhibitor"/>
    <property type="match status" value="1"/>
</dbReference>
<comment type="caution">
    <text evidence="4">The sequence shown here is derived from an EMBL/GenBank/DDBJ whole genome shotgun (WGS) entry which is preliminary data.</text>
</comment>
<dbReference type="PANTHER" id="PTHR38694">
    <property type="entry name" value="CONSERVED EXPRESSED PROTEIN"/>
    <property type="match status" value="1"/>
</dbReference>
<dbReference type="OrthoDB" id="1708389at2759"/>
<evidence type="ECO:0000259" key="3">
    <source>
        <dbReference type="PROSITE" id="PS50181"/>
    </source>
</evidence>
<keyword evidence="2" id="KW-0472">Membrane</keyword>
<proteinExistence type="predicted"/>
<dbReference type="STRING" id="1245748.A0A229WVY3"/>
<sequence>MLTHLAPEILYLVLDYLPTPALISLRSTCKTLLPTLTQRVFSEISFDLARSRAHARRQLRLIQSIVSDPQCTIPSFVTTLRIAALHLERDYYDDGAEDDKNDDSQLSYENRVLAILSESVSPCVSKLRNLVTVCWTHNLDRDPPNLLAPVAEALSSLPSLKAVALVIECESEHVATHQLPPLHGFKDLHSLSVTCCGDIPQSYCTREIAPVIKASPALTNCTLRNFCGTIRFRVLRECIPLQHFFHAVEPPELKRLELEHVPLPSSGLRDMLSLCSKLQQLSVTTSPGSRGIDFDWATLWSSLQDTKTMLSALRVSGGENAMDRMFDYLLTYSGLQKLEILNVQMDDEDQENNAAQILWNKAILHHKDTLIALAITSIYQGAWCYGPAVADVLSQCTVLRDLTVSLGPVSSSWADTILSKAREDQKIDFLHLKEPHGLPENGGALVVCSLGIPLRKLKLELARTGTSRATDIHRLNHGGRSKGSPQAYFAMQRMRQSGNDMEDVVLGVRGPAAAMSNWPSVVEVNWATLQIRRGNEGGTLQYERDTIKHLGGHRIIQADDVLDAPHFRLPLCDPRLIDWVKAGPRSYLNLDMPGDFKDGVRDEDRNDATPPSDPGLALPVLRLDAGRNRTKAPKTTTGTLTPGLSDEDLWMLIRRFNKQIYHVKAAANTASEDLDLNRAQDEQFPPEKLRITIERFYTSVVIGMVGFCSHITRLRSWKEPRRTAMFCAGYFISWLFDAVIFTLSGLLIALILCPPLRQVLFPGPSPASTDLENSATGEPPKQDSMTGTPERHKGEAAEREAHNLVNSVATIAMKSATGKYGQAVPEDAEKVAEPESLEDVVDAADALDEGVTAETQKPTKRKIANATDQMMRMMNELTDTYEKFCNLLSPTPPFVTYAPRLRLVGIMASVCLLSLVVSSNFMIKTAAFGLGLGFFGDPVIDYSVDYLNRKIPNWREHLDLQKTLLKGVPTNAQLTLTLLRIGEINSSPLPPPPDTEDKESSWLIPRKARNVIASNATSTTQEGGDSTELLNDQSHSDQQTAPAPKKRRVWFFKVLRFVRRTIETAIKSHGAFDRAMRIANSAHTRTLLDLLAKKDWFAAHTGPLKFEAKFQRKRGTAVIDSTQDPPVMYFTTTQSASIDDLRLESQKKGSVLFQIPVSEITELKKTEGLGWKGKLIVELTAGSKEAADGLVISGSESEQVYHLTGMKARDQLFNRLIAIDAQFWESH</sequence>
<evidence type="ECO:0000313" key="4">
    <source>
        <dbReference type="EMBL" id="RLL95258.1"/>
    </source>
</evidence>
<dbReference type="SUPFAM" id="SSF52047">
    <property type="entry name" value="RNI-like"/>
    <property type="match status" value="1"/>
</dbReference>
<feature type="compositionally biased region" description="Polar residues" evidence="1">
    <location>
        <begin position="1013"/>
        <end position="1041"/>
    </location>
</feature>
<dbReference type="InterPro" id="IPR032675">
    <property type="entry name" value="LRR_dom_sf"/>
</dbReference>
<feature type="transmembrane region" description="Helical" evidence="2">
    <location>
        <begin position="726"/>
        <end position="752"/>
    </location>
</feature>
<dbReference type="InterPro" id="IPR001810">
    <property type="entry name" value="F-box_dom"/>
</dbReference>
<feature type="transmembrane region" description="Helical" evidence="2">
    <location>
        <begin position="696"/>
        <end position="714"/>
    </location>
</feature>
<dbReference type="AlphaFoldDB" id="A0A229WVY3"/>
<protein>
    <recommendedName>
        <fullName evidence="3">F-box domain-containing protein</fullName>
    </recommendedName>
</protein>
<dbReference type="EMBL" id="NIDN02000161">
    <property type="protein sequence ID" value="RLL95258.1"/>
    <property type="molecule type" value="Genomic_DNA"/>
</dbReference>